<reference evidence="1" key="1">
    <citation type="submission" date="2022-06" db="EMBL/GenBank/DDBJ databases">
        <title>Uncovering the hologenomic basis of an extraordinary plant invasion.</title>
        <authorList>
            <person name="Bieker V.C."/>
            <person name="Martin M.D."/>
            <person name="Gilbert T."/>
            <person name="Hodgins K."/>
            <person name="Battlay P."/>
            <person name="Petersen B."/>
            <person name="Wilson J."/>
        </authorList>
    </citation>
    <scope>NUCLEOTIDE SEQUENCE</scope>
    <source>
        <strain evidence="1">AA19_3_7</strain>
        <tissue evidence="1">Leaf</tissue>
    </source>
</reference>
<evidence type="ECO:0000313" key="2">
    <source>
        <dbReference type="Proteomes" id="UP001206925"/>
    </source>
</evidence>
<dbReference type="EMBL" id="JAMZMK010005766">
    <property type="protein sequence ID" value="KAI7752046.1"/>
    <property type="molecule type" value="Genomic_DNA"/>
</dbReference>
<gene>
    <name evidence="1" type="ORF">M8C21_009227</name>
</gene>
<keyword evidence="2" id="KW-1185">Reference proteome</keyword>
<proteinExistence type="predicted"/>
<evidence type="ECO:0000313" key="1">
    <source>
        <dbReference type="EMBL" id="KAI7752046.1"/>
    </source>
</evidence>
<sequence length="110" mass="12784">MRFTKICRANLQWPLIKDHLDLKEYQTINDVTIRFNHTSASNHPFSIVAPWLCKQAVSYSEDEHESYTQTLTPGMVLLKRFISRLDLHQDCHEDGDCIKKGKPVILQVES</sequence>
<protein>
    <submittedName>
        <fullName evidence="1">Uncharacterized protein</fullName>
    </submittedName>
</protein>
<dbReference type="AlphaFoldDB" id="A0AAD5D4Q9"/>
<dbReference type="Proteomes" id="UP001206925">
    <property type="component" value="Unassembled WGS sequence"/>
</dbReference>
<comment type="caution">
    <text evidence="1">The sequence shown here is derived from an EMBL/GenBank/DDBJ whole genome shotgun (WGS) entry which is preliminary data.</text>
</comment>
<accession>A0AAD5D4Q9</accession>
<organism evidence="1 2">
    <name type="scientific">Ambrosia artemisiifolia</name>
    <name type="common">Common ragweed</name>
    <dbReference type="NCBI Taxonomy" id="4212"/>
    <lineage>
        <taxon>Eukaryota</taxon>
        <taxon>Viridiplantae</taxon>
        <taxon>Streptophyta</taxon>
        <taxon>Embryophyta</taxon>
        <taxon>Tracheophyta</taxon>
        <taxon>Spermatophyta</taxon>
        <taxon>Magnoliopsida</taxon>
        <taxon>eudicotyledons</taxon>
        <taxon>Gunneridae</taxon>
        <taxon>Pentapetalae</taxon>
        <taxon>asterids</taxon>
        <taxon>campanulids</taxon>
        <taxon>Asterales</taxon>
        <taxon>Asteraceae</taxon>
        <taxon>Asteroideae</taxon>
        <taxon>Heliantheae alliance</taxon>
        <taxon>Heliantheae</taxon>
        <taxon>Ambrosia</taxon>
    </lineage>
</organism>
<name>A0AAD5D4Q9_AMBAR</name>